<accession>A0A484NTC5</accession>
<organism evidence="1 2">
    <name type="scientific">Cuscuta campestris</name>
    <dbReference type="NCBI Taxonomy" id="132261"/>
    <lineage>
        <taxon>Eukaryota</taxon>
        <taxon>Viridiplantae</taxon>
        <taxon>Streptophyta</taxon>
        <taxon>Embryophyta</taxon>
        <taxon>Tracheophyta</taxon>
        <taxon>Spermatophyta</taxon>
        <taxon>Magnoliopsida</taxon>
        <taxon>eudicotyledons</taxon>
        <taxon>Gunneridae</taxon>
        <taxon>Pentapetalae</taxon>
        <taxon>asterids</taxon>
        <taxon>lamiids</taxon>
        <taxon>Solanales</taxon>
        <taxon>Convolvulaceae</taxon>
        <taxon>Cuscuteae</taxon>
        <taxon>Cuscuta</taxon>
        <taxon>Cuscuta subgen. Grammica</taxon>
        <taxon>Cuscuta sect. Cleistogrammica</taxon>
    </lineage>
</organism>
<dbReference type="EMBL" id="OOIL02006874">
    <property type="protein sequence ID" value="VFR03297.1"/>
    <property type="molecule type" value="Genomic_DNA"/>
</dbReference>
<sequence>MTAKFVPAIDFGECVSSPHPPPPKKAAGVEIEAEEAIDFGECLSIPQPPPPKKARVEIQAEEACDEFTKSEAIDFVECLPPIKSRAEIEADEFEEACVKFFEEISISDGFDIETFPDPSRILCGGMVKVVFDLEHLCSQVHRDWSLPFLDAFSPSTMQFPKRTKHRKRN</sequence>
<protein>
    <submittedName>
        <fullName evidence="1">Uncharacterized protein</fullName>
    </submittedName>
</protein>
<proteinExistence type="predicted"/>
<evidence type="ECO:0000313" key="2">
    <source>
        <dbReference type="Proteomes" id="UP000595140"/>
    </source>
</evidence>
<evidence type="ECO:0000313" key="1">
    <source>
        <dbReference type="EMBL" id="VFR03297.1"/>
    </source>
</evidence>
<keyword evidence="2" id="KW-1185">Reference proteome</keyword>
<gene>
    <name evidence="1" type="ORF">CCAM_LOCUS45072</name>
</gene>
<name>A0A484NTC5_9ASTE</name>
<dbReference type="AlphaFoldDB" id="A0A484NTC5"/>
<reference evidence="1 2" key="1">
    <citation type="submission" date="2018-04" db="EMBL/GenBank/DDBJ databases">
        <authorList>
            <person name="Vogel A."/>
        </authorList>
    </citation>
    <scope>NUCLEOTIDE SEQUENCE [LARGE SCALE GENOMIC DNA]</scope>
</reference>
<dbReference type="Proteomes" id="UP000595140">
    <property type="component" value="Unassembled WGS sequence"/>
</dbReference>